<dbReference type="Proteomes" id="UP001216150">
    <property type="component" value="Unassembled WGS sequence"/>
</dbReference>
<evidence type="ECO:0000256" key="1">
    <source>
        <dbReference type="SAM" id="MobiDB-lite"/>
    </source>
</evidence>
<feature type="compositionally biased region" description="Polar residues" evidence="1">
    <location>
        <begin position="17"/>
        <end position="30"/>
    </location>
</feature>
<organism evidence="2 3">
    <name type="scientific">Penicillium hetheringtonii</name>
    <dbReference type="NCBI Taxonomy" id="911720"/>
    <lineage>
        <taxon>Eukaryota</taxon>
        <taxon>Fungi</taxon>
        <taxon>Dikarya</taxon>
        <taxon>Ascomycota</taxon>
        <taxon>Pezizomycotina</taxon>
        <taxon>Eurotiomycetes</taxon>
        <taxon>Eurotiomycetidae</taxon>
        <taxon>Eurotiales</taxon>
        <taxon>Aspergillaceae</taxon>
        <taxon>Penicillium</taxon>
    </lineage>
</organism>
<dbReference type="EMBL" id="JAQJAC010000002">
    <property type="protein sequence ID" value="KAJ5596571.1"/>
    <property type="molecule type" value="Genomic_DNA"/>
</dbReference>
<evidence type="ECO:0000313" key="3">
    <source>
        <dbReference type="Proteomes" id="UP001216150"/>
    </source>
</evidence>
<feature type="region of interest" description="Disordered" evidence="1">
    <location>
        <begin position="1"/>
        <end position="73"/>
    </location>
</feature>
<dbReference type="AlphaFoldDB" id="A0AAD6DX07"/>
<proteinExistence type="predicted"/>
<comment type="caution">
    <text evidence="2">The sequence shown here is derived from an EMBL/GenBank/DDBJ whole genome shotgun (WGS) entry which is preliminary data.</text>
</comment>
<gene>
    <name evidence="2" type="ORF">N7450_003029</name>
</gene>
<accession>A0AAD6DX07</accession>
<sequence>MILGATSLELLGVDSTEAGQSNQAAKSSPKSKTEPQKHSTGIKVEPGAQKPVIEAKGLSNKSEKSSKASQSAG</sequence>
<keyword evidence="3" id="KW-1185">Reference proteome</keyword>
<reference evidence="2 3" key="1">
    <citation type="journal article" date="2023" name="IMA Fungus">
        <title>Comparative genomic study of the Penicillium genus elucidates a diverse pangenome and 15 lateral gene transfer events.</title>
        <authorList>
            <person name="Petersen C."/>
            <person name="Sorensen T."/>
            <person name="Nielsen M.R."/>
            <person name="Sondergaard T.E."/>
            <person name="Sorensen J.L."/>
            <person name="Fitzpatrick D.A."/>
            <person name="Frisvad J.C."/>
            <person name="Nielsen K.L."/>
        </authorList>
    </citation>
    <scope>NUCLEOTIDE SEQUENCE [LARGE SCALE GENOMIC DNA]</scope>
    <source>
        <strain evidence="2 3">IBT 29057</strain>
    </source>
</reference>
<name>A0AAD6DX07_9EURO</name>
<evidence type="ECO:0000313" key="2">
    <source>
        <dbReference type="EMBL" id="KAJ5596571.1"/>
    </source>
</evidence>
<protein>
    <submittedName>
        <fullName evidence="2">Uncharacterized protein</fullName>
    </submittedName>
</protein>